<dbReference type="NCBIfam" id="TIGR02254">
    <property type="entry name" value="YjjG_YfnB"/>
    <property type="match status" value="1"/>
</dbReference>
<dbReference type="Pfam" id="PF00702">
    <property type="entry name" value="Hydrolase"/>
    <property type="match status" value="1"/>
</dbReference>
<evidence type="ECO:0000313" key="2">
    <source>
        <dbReference type="Proteomes" id="UP000184050"/>
    </source>
</evidence>
<keyword evidence="1" id="KW-0378">Hydrolase</keyword>
<dbReference type="NCBIfam" id="TIGR01549">
    <property type="entry name" value="HAD-SF-IA-v1"/>
    <property type="match status" value="1"/>
</dbReference>
<dbReference type="InterPro" id="IPR036412">
    <property type="entry name" value="HAD-like_sf"/>
</dbReference>
<evidence type="ECO:0000313" key="1">
    <source>
        <dbReference type="EMBL" id="SHJ25543.1"/>
    </source>
</evidence>
<dbReference type="PANTHER" id="PTHR47478">
    <property type="match status" value="1"/>
</dbReference>
<reference evidence="1 2" key="1">
    <citation type="submission" date="2016-11" db="EMBL/GenBank/DDBJ databases">
        <authorList>
            <person name="Jaros S."/>
            <person name="Januszkiewicz K."/>
            <person name="Wedrychowicz H."/>
        </authorList>
    </citation>
    <scope>NUCLEOTIDE SEQUENCE [LARGE SCALE GENOMIC DNA]</scope>
    <source>
        <strain evidence="1 2">DSM 27063</strain>
    </source>
</reference>
<dbReference type="SUPFAM" id="SSF56784">
    <property type="entry name" value="HAD-like"/>
    <property type="match status" value="1"/>
</dbReference>
<dbReference type="Gene3D" id="1.10.150.240">
    <property type="entry name" value="Putative phosphatase, domain 2"/>
    <property type="match status" value="1"/>
</dbReference>
<dbReference type="AlphaFoldDB" id="A0A1M6HTP0"/>
<sequence>MSKKRYTHIFFDLDNTLWDFHTNSFHALHAAFQKFPNLNESTGFTTFFNTYSKYNHELWNTYRNKKVAKKELVLQRFQKTFHELNVSGVDAGEMNSLYLSEMPKQKKLIEGAVELLEYLMVKGYSLLIITNGFREVQFKKLEITGLAKYFNKVFISEDIQSPKPHRQIFEYAVKSSNAPKNKSLMVGDDWEVDIRGATNFGIDAVFYNADKQNDEQKIKFIKQNRSLVYSVNSLKDLRSII</sequence>
<dbReference type="InterPro" id="IPR023198">
    <property type="entry name" value="PGP-like_dom2"/>
</dbReference>
<dbReference type="SFLD" id="SFLDG01129">
    <property type="entry name" value="C1.5:_HAD__Beta-PGM__Phosphata"/>
    <property type="match status" value="1"/>
</dbReference>
<dbReference type="GO" id="GO:0008253">
    <property type="term" value="F:5'-nucleotidase activity"/>
    <property type="evidence" value="ECO:0007669"/>
    <property type="project" value="InterPro"/>
</dbReference>
<dbReference type="PRINTS" id="PR00413">
    <property type="entry name" value="HADHALOGNASE"/>
</dbReference>
<dbReference type="InterPro" id="IPR006439">
    <property type="entry name" value="HAD-SF_hydro_IA"/>
</dbReference>
<dbReference type="EMBL" id="FQZE01000014">
    <property type="protein sequence ID" value="SHJ25543.1"/>
    <property type="molecule type" value="Genomic_DNA"/>
</dbReference>
<dbReference type="InterPro" id="IPR011951">
    <property type="entry name" value="HAD-SF_hydro_IA_YjjG/PynA"/>
</dbReference>
<dbReference type="RefSeq" id="WP_073169139.1">
    <property type="nucleotide sequence ID" value="NZ_FQZE01000014.1"/>
</dbReference>
<dbReference type="PANTHER" id="PTHR47478:SF1">
    <property type="entry name" value="PYRIMIDINE 5'-NUCLEOTIDASE YJJG"/>
    <property type="match status" value="1"/>
</dbReference>
<dbReference type="SFLD" id="SFLDG01135">
    <property type="entry name" value="C1.5.6:_HAD__Beta-PGM__Phospha"/>
    <property type="match status" value="1"/>
</dbReference>
<dbReference type="OrthoDB" id="9802350at2"/>
<dbReference type="InterPro" id="IPR023214">
    <property type="entry name" value="HAD_sf"/>
</dbReference>
<accession>A0A1M6HTP0</accession>
<dbReference type="SFLD" id="SFLDS00003">
    <property type="entry name" value="Haloacid_Dehalogenase"/>
    <property type="match status" value="1"/>
</dbReference>
<dbReference type="Proteomes" id="UP000184050">
    <property type="component" value="Unassembled WGS sequence"/>
</dbReference>
<organism evidence="1 2">
    <name type="scientific">Tangfeifania diversioriginum</name>
    <dbReference type="NCBI Taxonomy" id="1168035"/>
    <lineage>
        <taxon>Bacteria</taxon>
        <taxon>Pseudomonadati</taxon>
        <taxon>Bacteroidota</taxon>
        <taxon>Bacteroidia</taxon>
        <taxon>Marinilabiliales</taxon>
        <taxon>Prolixibacteraceae</taxon>
        <taxon>Tangfeifania</taxon>
    </lineage>
</organism>
<protein>
    <submittedName>
        <fullName evidence="1">Putative hydrolase of the HAD superfamily</fullName>
    </submittedName>
</protein>
<dbReference type="InterPro" id="IPR052550">
    <property type="entry name" value="Pyrimidine_5'-ntase_YjjG"/>
</dbReference>
<name>A0A1M6HTP0_9BACT</name>
<dbReference type="Gene3D" id="3.40.50.1000">
    <property type="entry name" value="HAD superfamily/HAD-like"/>
    <property type="match status" value="1"/>
</dbReference>
<proteinExistence type="predicted"/>
<dbReference type="STRING" id="1168035.SAMN05444280_11482"/>
<keyword evidence="2" id="KW-1185">Reference proteome</keyword>
<gene>
    <name evidence="1" type="ORF">SAMN05444280_11482</name>
</gene>